<protein>
    <recommendedName>
        <fullName evidence="4">dTTP/UTP pyrophosphatase</fullName>
        <shortName evidence="4">dTTPase/UTPase</shortName>
        <ecNumber evidence="4">3.6.1.9</ecNumber>
    </recommendedName>
    <alternativeName>
        <fullName evidence="4">Nucleoside triphosphate pyrophosphatase</fullName>
    </alternativeName>
    <alternativeName>
        <fullName evidence="4">Nucleotide pyrophosphatase</fullName>
        <shortName evidence="4">Nucleotide PPase</shortName>
    </alternativeName>
</protein>
<keyword evidence="3 4" id="KW-0546">Nucleotide metabolism</keyword>
<dbReference type="EMBL" id="CP036526">
    <property type="protein sequence ID" value="QDT11038.1"/>
    <property type="molecule type" value="Genomic_DNA"/>
</dbReference>
<evidence type="ECO:0000256" key="1">
    <source>
        <dbReference type="ARBA" id="ARBA00001968"/>
    </source>
</evidence>
<evidence type="ECO:0000256" key="2">
    <source>
        <dbReference type="ARBA" id="ARBA00022801"/>
    </source>
</evidence>
<comment type="caution">
    <text evidence="4">Lacks conserved residue(s) required for the propagation of feature annotation.</text>
</comment>
<dbReference type="PIRSF" id="PIRSF006305">
    <property type="entry name" value="Maf"/>
    <property type="match status" value="1"/>
</dbReference>
<dbReference type="PANTHER" id="PTHR43213:SF5">
    <property type="entry name" value="BIFUNCTIONAL DTTP_UTP PYROPHOSPHATASE_METHYLTRANSFERASE PROTEIN-RELATED"/>
    <property type="match status" value="1"/>
</dbReference>
<dbReference type="CDD" id="cd00555">
    <property type="entry name" value="Maf"/>
    <property type="match status" value="1"/>
</dbReference>
<comment type="similarity">
    <text evidence="4">Belongs to the Maf family. YhdE subfamily.</text>
</comment>
<dbReference type="Pfam" id="PF02545">
    <property type="entry name" value="Maf"/>
    <property type="match status" value="1"/>
</dbReference>
<dbReference type="AlphaFoldDB" id="A0A517NV89"/>
<comment type="function">
    <text evidence="4">Nucleoside triphosphate pyrophosphatase that hydrolyzes dTTP and UTP. May have a dual role in cell division arrest and in preventing the incorporation of modified nucleotides into cellular nucleic acids.</text>
</comment>
<dbReference type="GO" id="GO:0005737">
    <property type="term" value="C:cytoplasm"/>
    <property type="evidence" value="ECO:0007669"/>
    <property type="project" value="UniProtKB-SubCell"/>
</dbReference>
<feature type="site" description="Important for substrate specificity" evidence="4">
    <location>
        <position position="176"/>
    </location>
</feature>
<dbReference type="InterPro" id="IPR003697">
    <property type="entry name" value="Maf-like"/>
</dbReference>
<keyword evidence="4" id="KW-0963">Cytoplasm</keyword>
<comment type="subcellular location">
    <subcellularLocation>
        <location evidence="4">Cytoplasm</location>
    </subcellularLocation>
</comment>
<feature type="site" description="Important for substrate specificity" evidence="4">
    <location>
        <position position="92"/>
    </location>
</feature>
<dbReference type="SUPFAM" id="SSF52972">
    <property type="entry name" value="ITPase-like"/>
    <property type="match status" value="1"/>
</dbReference>
<organism evidence="5 6">
    <name type="scientific">Stieleria marina</name>
    <dbReference type="NCBI Taxonomy" id="1930275"/>
    <lineage>
        <taxon>Bacteria</taxon>
        <taxon>Pseudomonadati</taxon>
        <taxon>Planctomycetota</taxon>
        <taxon>Planctomycetia</taxon>
        <taxon>Pirellulales</taxon>
        <taxon>Pirellulaceae</taxon>
        <taxon>Stieleria</taxon>
    </lineage>
</organism>
<feature type="active site" description="Proton acceptor" evidence="4">
    <location>
        <position position="91"/>
    </location>
</feature>
<evidence type="ECO:0000313" key="6">
    <source>
        <dbReference type="Proteomes" id="UP000319817"/>
    </source>
</evidence>
<dbReference type="GO" id="GO:0036221">
    <property type="term" value="F:UTP diphosphatase activity"/>
    <property type="evidence" value="ECO:0007669"/>
    <property type="project" value="RHEA"/>
</dbReference>
<evidence type="ECO:0000256" key="4">
    <source>
        <dbReference type="HAMAP-Rule" id="MF_00528"/>
    </source>
</evidence>
<name>A0A517NV89_9BACT</name>
<keyword evidence="6" id="KW-1185">Reference proteome</keyword>
<comment type="cofactor">
    <cofactor evidence="1 4">
        <name>a divalent metal cation</name>
        <dbReference type="ChEBI" id="CHEBI:60240"/>
    </cofactor>
</comment>
<evidence type="ECO:0000256" key="3">
    <source>
        <dbReference type="ARBA" id="ARBA00023080"/>
    </source>
</evidence>
<gene>
    <name evidence="5" type="primary">yhdE</name>
    <name evidence="5" type="ORF">K239x_30310</name>
</gene>
<proteinExistence type="inferred from homology"/>
<dbReference type="EC" id="3.6.1.9" evidence="4"/>
<comment type="catalytic activity">
    <reaction evidence="4">
        <text>UTP + H2O = UMP + diphosphate + H(+)</text>
        <dbReference type="Rhea" id="RHEA:29395"/>
        <dbReference type="ChEBI" id="CHEBI:15377"/>
        <dbReference type="ChEBI" id="CHEBI:15378"/>
        <dbReference type="ChEBI" id="CHEBI:33019"/>
        <dbReference type="ChEBI" id="CHEBI:46398"/>
        <dbReference type="ChEBI" id="CHEBI:57865"/>
        <dbReference type="EC" id="3.6.1.9"/>
    </reaction>
</comment>
<sequence>MSSENELPLMNGLPRADLPTDEPLVLASGSPRRAELLKSAGYQFRIDPASDNAECGICSGDAAPEFSARNAFRKAEDVAGRYESALVIGADTVAWCNGQILGKPRDVDHAESILRMLSGRSHDVYTGICVWSVKLGKVVVEAVRTELQMLAISDAMLEEHLDSMRWEGKAGAFGFQDGNDWLKITGDGSASNVVGLPMERLKEILEKFDSIADPL</sequence>
<reference evidence="5 6" key="1">
    <citation type="submission" date="2019-02" db="EMBL/GenBank/DDBJ databases">
        <title>Deep-cultivation of Planctomycetes and their phenomic and genomic characterization uncovers novel biology.</title>
        <authorList>
            <person name="Wiegand S."/>
            <person name="Jogler M."/>
            <person name="Boedeker C."/>
            <person name="Pinto D."/>
            <person name="Vollmers J."/>
            <person name="Rivas-Marin E."/>
            <person name="Kohn T."/>
            <person name="Peeters S.H."/>
            <person name="Heuer A."/>
            <person name="Rast P."/>
            <person name="Oberbeckmann S."/>
            <person name="Bunk B."/>
            <person name="Jeske O."/>
            <person name="Meyerdierks A."/>
            <person name="Storesund J.E."/>
            <person name="Kallscheuer N."/>
            <person name="Luecker S."/>
            <person name="Lage O.M."/>
            <person name="Pohl T."/>
            <person name="Merkel B.J."/>
            <person name="Hornburger P."/>
            <person name="Mueller R.-W."/>
            <person name="Bruemmer F."/>
            <person name="Labrenz M."/>
            <person name="Spormann A.M."/>
            <person name="Op den Camp H."/>
            <person name="Overmann J."/>
            <person name="Amann R."/>
            <person name="Jetten M.S.M."/>
            <person name="Mascher T."/>
            <person name="Medema M.H."/>
            <person name="Devos D.P."/>
            <person name="Kaster A.-K."/>
            <person name="Ovreas L."/>
            <person name="Rohde M."/>
            <person name="Galperin M.Y."/>
            <person name="Jogler C."/>
        </authorList>
    </citation>
    <scope>NUCLEOTIDE SEQUENCE [LARGE SCALE GENOMIC DNA]</scope>
    <source>
        <strain evidence="5 6">K23_9</strain>
    </source>
</reference>
<accession>A0A517NV89</accession>
<dbReference type="PANTHER" id="PTHR43213">
    <property type="entry name" value="BIFUNCTIONAL DTTP/UTP PYROPHOSPHATASE/METHYLTRANSFERASE PROTEIN-RELATED"/>
    <property type="match status" value="1"/>
</dbReference>
<dbReference type="HAMAP" id="MF_00528">
    <property type="entry name" value="Maf"/>
    <property type="match status" value="1"/>
</dbReference>
<evidence type="ECO:0000313" key="5">
    <source>
        <dbReference type="EMBL" id="QDT11038.1"/>
    </source>
</evidence>
<keyword evidence="2 4" id="KW-0378">Hydrolase</keyword>
<dbReference type="GO" id="GO:0036218">
    <property type="term" value="F:dTTP diphosphatase activity"/>
    <property type="evidence" value="ECO:0007669"/>
    <property type="project" value="RHEA"/>
</dbReference>
<dbReference type="GO" id="GO:0009117">
    <property type="term" value="P:nucleotide metabolic process"/>
    <property type="evidence" value="ECO:0007669"/>
    <property type="project" value="UniProtKB-KW"/>
</dbReference>
<dbReference type="Gene3D" id="3.90.950.10">
    <property type="match status" value="1"/>
</dbReference>
<dbReference type="Proteomes" id="UP000319817">
    <property type="component" value="Chromosome"/>
</dbReference>
<comment type="catalytic activity">
    <reaction evidence="4">
        <text>dTTP + H2O = dTMP + diphosphate + H(+)</text>
        <dbReference type="Rhea" id="RHEA:28534"/>
        <dbReference type="ChEBI" id="CHEBI:15377"/>
        <dbReference type="ChEBI" id="CHEBI:15378"/>
        <dbReference type="ChEBI" id="CHEBI:33019"/>
        <dbReference type="ChEBI" id="CHEBI:37568"/>
        <dbReference type="ChEBI" id="CHEBI:63528"/>
        <dbReference type="EC" id="3.6.1.9"/>
    </reaction>
</comment>
<feature type="site" description="Important for substrate specificity" evidence="4">
    <location>
        <position position="32"/>
    </location>
</feature>
<dbReference type="InterPro" id="IPR029001">
    <property type="entry name" value="ITPase-like_fam"/>
</dbReference>